<evidence type="ECO:0000256" key="1">
    <source>
        <dbReference type="SAM" id="MobiDB-lite"/>
    </source>
</evidence>
<feature type="compositionally biased region" description="Acidic residues" evidence="1">
    <location>
        <begin position="51"/>
        <end position="72"/>
    </location>
</feature>
<dbReference type="OrthoDB" id="5654413at2"/>
<dbReference type="Proteomes" id="UP000247152">
    <property type="component" value="Unassembled WGS sequence"/>
</dbReference>
<feature type="compositionally biased region" description="Acidic residues" evidence="1">
    <location>
        <begin position="186"/>
        <end position="203"/>
    </location>
</feature>
<evidence type="ECO:0000313" key="5">
    <source>
        <dbReference type="Proteomes" id="UP000247152"/>
    </source>
</evidence>
<accession>A0A317U6D3</accession>
<sequence length="212" mass="23926">MPHTPPASPRVGKKTEEGKSLNSSQDSSFDENSFDEGSFDESGFDERVEENSELSADENAEFSADEDNEQTSEESSQHTSESSEETQSPHNNAQRRNANTLFGFAPRAPQVYVCEHGHVHLMDFINENTMVFITLNGGPDLMRLMALASLLEALGLGEENDLEENVAQQTEQKQEEEPIKVSEGEVQTEDEESEEEYNEEYNEEYGYSYFKM</sequence>
<gene>
    <name evidence="3" type="ORF">DGG96_02350</name>
    <name evidence="2" type="ORF">DGG96_06840</name>
    <name evidence="4" type="ORF">ELY20_04325</name>
</gene>
<evidence type="ECO:0000313" key="6">
    <source>
        <dbReference type="Proteomes" id="UP000287374"/>
    </source>
</evidence>
<evidence type="ECO:0000313" key="4">
    <source>
        <dbReference type="EMBL" id="RUR24989.1"/>
    </source>
</evidence>
<dbReference type="EMBL" id="RZGX01000004">
    <property type="protein sequence ID" value="RUR24989.1"/>
    <property type="molecule type" value="Genomic_DNA"/>
</dbReference>
<comment type="caution">
    <text evidence="3">The sequence shown here is derived from an EMBL/GenBank/DDBJ whole genome shotgun (WGS) entry which is preliminary data.</text>
</comment>
<dbReference type="EMBL" id="QHJG01000003">
    <property type="protein sequence ID" value="PWY57171.1"/>
    <property type="molecule type" value="Genomic_DNA"/>
</dbReference>
<feature type="compositionally biased region" description="Acidic residues" evidence="1">
    <location>
        <begin position="28"/>
        <end position="43"/>
    </location>
</feature>
<dbReference type="Proteomes" id="UP000287374">
    <property type="component" value="Unassembled WGS sequence"/>
</dbReference>
<reference evidence="4 6" key="2">
    <citation type="submission" date="2018-12" db="EMBL/GenBank/DDBJ databases">
        <title>Legionella sp,whole genome shotgun sequence.</title>
        <authorList>
            <person name="Wu H."/>
        </authorList>
    </citation>
    <scope>NUCLEOTIDE SEQUENCE [LARGE SCALE GENOMIC DNA]</scope>
    <source>
        <strain evidence="6">km489</strain>
        <strain evidence="4">Km489</strain>
    </source>
</reference>
<name>A0A317U6D3_9GAMM</name>
<reference evidence="3 5" key="1">
    <citation type="submission" date="2018-05" db="EMBL/GenBank/DDBJ databases">
        <title>Legionella qingyii sp.nov., whole genome shotgun sequence.</title>
        <authorList>
            <person name="Wu H."/>
            <person name="Zhu Q."/>
            <person name="Hu C."/>
        </authorList>
    </citation>
    <scope>NUCLEOTIDE SEQUENCE [LARGE SCALE GENOMIC DNA]</scope>
    <source>
        <strain evidence="3 5">HEB18</strain>
    </source>
</reference>
<feature type="compositionally biased region" description="Low complexity" evidence="1">
    <location>
        <begin position="73"/>
        <end position="88"/>
    </location>
</feature>
<keyword evidence="6" id="KW-1185">Reference proteome</keyword>
<feature type="compositionally biased region" description="Basic and acidic residues" evidence="1">
    <location>
        <begin position="172"/>
        <end position="183"/>
    </location>
</feature>
<dbReference type="AlphaFoldDB" id="A0A317U6D3"/>
<dbReference type="RefSeq" id="WP_110141417.1">
    <property type="nucleotide sequence ID" value="NZ_QHJG01000003.1"/>
</dbReference>
<organism evidence="3 5">
    <name type="scientific">Legionella qingyii</name>
    <dbReference type="NCBI Taxonomy" id="2184757"/>
    <lineage>
        <taxon>Bacteria</taxon>
        <taxon>Pseudomonadati</taxon>
        <taxon>Pseudomonadota</taxon>
        <taxon>Gammaproteobacteria</taxon>
        <taxon>Legionellales</taxon>
        <taxon>Legionellaceae</taxon>
        <taxon>Legionella</taxon>
    </lineage>
</organism>
<dbReference type="EMBL" id="QHJG01000008">
    <property type="protein sequence ID" value="PWY56472.1"/>
    <property type="molecule type" value="Genomic_DNA"/>
</dbReference>
<feature type="region of interest" description="Disordered" evidence="1">
    <location>
        <begin position="165"/>
        <end position="212"/>
    </location>
</feature>
<evidence type="ECO:0000313" key="2">
    <source>
        <dbReference type="EMBL" id="PWY56472.1"/>
    </source>
</evidence>
<feature type="region of interest" description="Disordered" evidence="1">
    <location>
        <begin position="1"/>
        <end position="92"/>
    </location>
</feature>
<evidence type="ECO:0008006" key="7">
    <source>
        <dbReference type="Google" id="ProtNLM"/>
    </source>
</evidence>
<proteinExistence type="predicted"/>
<evidence type="ECO:0000313" key="3">
    <source>
        <dbReference type="EMBL" id="PWY57171.1"/>
    </source>
</evidence>
<protein>
    <recommendedName>
        <fullName evidence="7">Type IV secretion protein Dot</fullName>
    </recommendedName>
</protein>